<feature type="binding site" evidence="8">
    <location>
        <position position="113"/>
    </location>
    <ligand>
        <name>substrate</name>
    </ligand>
</feature>
<feature type="binding site" evidence="8">
    <location>
        <begin position="193"/>
        <end position="198"/>
    </location>
    <ligand>
        <name>NADP(+)</name>
        <dbReference type="ChEBI" id="CHEBI:58349"/>
    </ligand>
</feature>
<dbReference type="InterPro" id="IPR000343">
    <property type="entry name" value="4pyrrol_synth_GluRdtase"/>
</dbReference>
<comment type="miscellaneous">
    <text evidence="8">During catalysis, the active site Cys acts as a nucleophile attacking the alpha-carbonyl group of tRNA-bound glutamate with the formation of a thioester intermediate between enzyme and glutamate, and the concomitant release of tRNA(Glu). The thioester intermediate is finally reduced by direct hydride transfer from NADPH, to form the product GSA.</text>
</comment>
<feature type="domain" description="Glutamyl-tRNA reductase N-terminal" evidence="13">
    <location>
        <begin position="6"/>
        <end position="160"/>
    </location>
</feature>
<dbReference type="SUPFAM" id="SSF69075">
    <property type="entry name" value="Glutamyl tRNA-reductase dimerization domain"/>
    <property type="match status" value="1"/>
</dbReference>
<dbReference type="InterPro" id="IPR036343">
    <property type="entry name" value="GluRdtase_N_sf"/>
</dbReference>
<evidence type="ECO:0000256" key="7">
    <source>
        <dbReference type="ARBA" id="ARBA00047464"/>
    </source>
</evidence>
<dbReference type="EC" id="1.2.1.70" evidence="3 8"/>
<comment type="catalytic activity">
    <reaction evidence="7 8 9">
        <text>(S)-4-amino-5-oxopentanoate + tRNA(Glu) + NADP(+) = L-glutamyl-tRNA(Glu) + NADPH + H(+)</text>
        <dbReference type="Rhea" id="RHEA:12344"/>
        <dbReference type="Rhea" id="RHEA-COMP:9663"/>
        <dbReference type="Rhea" id="RHEA-COMP:9680"/>
        <dbReference type="ChEBI" id="CHEBI:15378"/>
        <dbReference type="ChEBI" id="CHEBI:57501"/>
        <dbReference type="ChEBI" id="CHEBI:57783"/>
        <dbReference type="ChEBI" id="CHEBI:58349"/>
        <dbReference type="ChEBI" id="CHEBI:78442"/>
        <dbReference type="ChEBI" id="CHEBI:78520"/>
        <dbReference type="EC" id="1.2.1.70"/>
    </reaction>
</comment>
<dbReference type="Pfam" id="PF05201">
    <property type="entry name" value="GlutR_N"/>
    <property type="match status" value="1"/>
</dbReference>
<feature type="binding site" evidence="8">
    <location>
        <begin position="49"/>
        <end position="52"/>
    </location>
    <ligand>
        <name>substrate</name>
    </ligand>
</feature>
<evidence type="ECO:0000259" key="11">
    <source>
        <dbReference type="Pfam" id="PF00745"/>
    </source>
</evidence>
<accession>A0ABT7DL99</accession>
<dbReference type="PIRSF" id="PIRSF000445">
    <property type="entry name" value="4pyrrol_synth_GluRdtase"/>
    <property type="match status" value="1"/>
</dbReference>
<feature type="domain" description="Tetrapyrrole biosynthesis glutamyl-tRNA reductase dimerisation" evidence="11">
    <location>
        <begin position="325"/>
        <end position="423"/>
    </location>
</feature>
<feature type="active site" description="Nucleophile" evidence="8">
    <location>
        <position position="50"/>
    </location>
</feature>
<dbReference type="RefSeq" id="WP_283831659.1">
    <property type="nucleotide sequence ID" value="NZ_JASJEU010000012.1"/>
</dbReference>
<evidence type="ECO:0000313" key="15">
    <source>
        <dbReference type="Proteomes" id="UP001232750"/>
    </source>
</evidence>
<dbReference type="InterPro" id="IPR036291">
    <property type="entry name" value="NAD(P)-bd_dom_sf"/>
</dbReference>
<keyword evidence="6 8" id="KW-0627">Porphyrin biosynthesis</keyword>
<dbReference type="Gene3D" id="3.40.50.720">
    <property type="entry name" value="NAD(P)-binding Rossmann-like Domain"/>
    <property type="match status" value="1"/>
</dbReference>
<dbReference type="Pfam" id="PF00745">
    <property type="entry name" value="GlutR_dimer"/>
    <property type="match status" value="1"/>
</dbReference>
<evidence type="ECO:0000313" key="14">
    <source>
        <dbReference type="EMBL" id="MDJ1650306.1"/>
    </source>
</evidence>
<feature type="binding site" evidence="8">
    <location>
        <begin position="118"/>
        <end position="120"/>
    </location>
    <ligand>
        <name>substrate</name>
    </ligand>
</feature>
<feature type="region of interest" description="Disordered" evidence="10">
    <location>
        <begin position="432"/>
        <end position="452"/>
    </location>
</feature>
<dbReference type="InterPro" id="IPR036453">
    <property type="entry name" value="GluRdtase_dimer_dom_sf"/>
</dbReference>
<dbReference type="PANTHER" id="PTHR43013">
    <property type="entry name" value="GLUTAMYL-TRNA REDUCTASE"/>
    <property type="match status" value="1"/>
</dbReference>
<protein>
    <recommendedName>
        <fullName evidence="3 8">Glutamyl-tRNA reductase</fullName>
        <shortName evidence="8">GluTR</shortName>
        <ecNumber evidence="3 8">1.2.1.70</ecNumber>
    </recommendedName>
</protein>
<comment type="similarity">
    <text evidence="2 8 9">Belongs to the glutamyl-tRNA reductase family.</text>
</comment>
<dbReference type="PANTHER" id="PTHR43013:SF1">
    <property type="entry name" value="GLUTAMYL-TRNA REDUCTASE"/>
    <property type="match status" value="1"/>
</dbReference>
<feature type="site" description="Important for activity" evidence="8">
    <location>
        <position position="103"/>
    </location>
</feature>
<comment type="domain">
    <text evidence="8">Possesses an unusual extended V-shaped dimeric structure with each monomer consisting of three distinct domains arranged along a curved 'spinal' alpha-helix. The N-terminal catalytic domain specifically recognizes the glutamate moiety of the substrate. The second domain is the NADPH-binding domain, and the third C-terminal domain is responsible for dimerization.</text>
</comment>
<proteinExistence type="inferred from homology"/>
<evidence type="ECO:0000259" key="13">
    <source>
        <dbReference type="Pfam" id="PF05201"/>
    </source>
</evidence>
<comment type="pathway">
    <text evidence="1 8 9">Porphyrin-containing compound metabolism; protoporphyrin-IX biosynthesis; 5-aminolevulinate from L-glutamyl-tRNA(Glu): step 1/2.</text>
</comment>
<evidence type="ECO:0000256" key="3">
    <source>
        <dbReference type="ARBA" id="ARBA00012970"/>
    </source>
</evidence>
<comment type="subunit">
    <text evidence="8">Homodimer.</text>
</comment>
<comment type="caution">
    <text evidence="14">The sequence shown here is derived from an EMBL/GenBank/DDBJ whole genome shotgun (WGS) entry which is preliminary data.</text>
</comment>
<dbReference type="SUPFAM" id="SSF51735">
    <property type="entry name" value="NAD(P)-binding Rossmann-fold domains"/>
    <property type="match status" value="1"/>
</dbReference>
<evidence type="ECO:0000256" key="8">
    <source>
        <dbReference type="HAMAP-Rule" id="MF_00087"/>
    </source>
</evidence>
<dbReference type="HAMAP" id="MF_00087">
    <property type="entry name" value="Glu_tRNA_reductase"/>
    <property type="match status" value="1"/>
</dbReference>
<evidence type="ECO:0000256" key="2">
    <source>
        <dbReference type="ARBA" id="ARBA00005916"/>
    </source>
</evidence>
<evidence type="ECO:0000256" key="1">
    <source>
        <dbReference type="ARBA" id="ARBA00005059"/>
    </source>
</evidence>
<evidence type="ECO:0000256" key="4">
    <source>
        <dbReference type="ARBA" id="ARBA00022857"/>
    </source>
</evidence>
<feature type="binding site" evidence="8">
    <location>
        <position position="124"/>
    </location>
    <ligand>
        <name>substrate</name>
    </ligand>
</feature>
<dbReference type="SUPFAM" id="SSF69742">
    <property type="entry name" value="Glutamyl tRNA-reductase catalytic, N-terminal domain"/>
    <property type="match status" value="1"/>
</dbReference>
<keyword evidence="15" id="KW-1185">Reference proteome</keyword>
<comment type="function">
    <text evidence="8">Catalyzes the NADPH-dependent reduction of glutamyl-tRNA(Glu) to glutamate 1-semialdehyde (GSA).</text>
</comment>
<dbReference type="InterPro" id="IPR015896">
    <property type="entry name" value="4pyrrol_synth_GluRdtase_dimer"/>
</dbReference>
<dbReference type="EMBL" id="JASJEU010000012">
    <property type="protein sequence ID" value="MDJ1650306.1"/>
    <property type="molecule type" value="Genomic_DNA"/>
</dbReference>
<evidence type="ECO:0000259" key="12">
    <source>
        <dbReference type="Pfam" id="PF01488"/>
    </source>
</evidence>
<dbReference type="Proteomes" id="UP001232750">
    <property type="component" value="Unassembled WGS sequence"/>
</dbReference>
<reference evidence="14 15" key="1">
    <citation type="submission" date="2023-05" db="EMBL/GenBank/DDBJ databases">
        <title>Gordonibacter KGMB12511T sp. nov., isolated from faeces of healthy Korean.</title>
        <authorList>
            <person name="Kim H.S."/>
            <person name="Kim J.-S."/>
            <person name="Suh M.K."/>
            <person name="Eom M.K."/>
            <person name="Do H.E."/>
            <person name="Lee J.-S."/>
        </authorList>
    </citation>
    <scope>NUCLEOTIDE SEQUENCE [LARGE SCALE GENOMIC DNA]</scope>
    <source>
        <strain evidence="14 15">KGMB12511</strain>
    </source>
</reference>
<dbReference type="InterPro" id="IPR015895">
    <property type="entry name" value="4pyrrol_synth_GluRdtase_N"/>
</dbReference>
<evidence type="ECO:0000256" key="10">
    <source>
        <dbReference type="SAM" id="MobiDB-lite"/>
    </source>
</evidence>
<feature type="domain" description="Quinate/shikimate 5-dehydrogenase/glutamyl-tRNA reductase" evidence="12">
    <location>
        <begin position="175"/>
        <end position="308"/>
    </location>
</feature>
<keyword evidence="5 8" id="KW-0560">Oxidoreductase</keyword>
<evidence type="ECO:0000256" key="6">
    <source>
        <dbReference type="ARBA" id="ARBA00023244"/>
    </source>
</evidence>
<evidence type="ECO:0000256" key="9">
    <source>
        <dbReference type="RuleBase" id="RU000584"/>
    </source>
</evidence>
<evidence type="ECO:0000256" key="5">
    <source>
        <dbReference type="ARBA" id="ARBA00023002"/>
    </source>
</evidence>
<dbReference type="CDD" id="cd05213">
    <property type="entry name" value="NAD_bind_Glutamyl_tRNA_reduct"/>
    <property type="match status" value="1"/>
</dbReference>
<dbReference type="Gene3D" id="3.30.460.30">
    <property type="entry name" value="Glutamyl-tRNA reductase, N-terminal domain"/>
    <property type="match status" value="1"/>
</dbReference>
<dbReference type="Pfam" id="PF01488">
    <property type="entry name" value="Shikimate_DH"/>
    <property type="match status" value="1"/>
</dbReference>
<dbReference type="InterPro" id="IPR006151">
    <property type="entry name" value="Shikm_DH/Glu-tRNA_Rdtase"/>
</dbReference>
<dbReference type="NCBIfam" id="TIGR01035">
    <property type="entry name" value="hemA"/>
    <property type="match status" value="1"/>
</dbReference>
<name>A0ABT7DL99_9ACTN</name>
<organism evidence="14 15">
    <name type="scientific">Gordonibacter faecis</name>
    <dbReference type="NCBI Taxonomy" id="3047475"/>
    <lineage>
        <taxon>Bacteria</taxon>
        <taxon>Bacillati</taxon>
        <taxon>Actinomycetota</taxon>
        <taxon>Coriobacteriia</taxon>
        <taxon>Eggerthellales</taxon>
        <taxon>Eggerthellaceae</taxon>
        <taxon>Gordonibacter</taxon>
    </lineage>
</organism>
<gene>
    <name evidence="8 14" type="primary">hemA</name>
    <name evidence="14" type="ORF">QNJ86_05805</name>
</gene>
<sequence length="452" mass="49696">MDSVVVGLNIKSAPFELLEKLSIHHSLNALCAQDLKATADLSAAVVLSTCNRLEFYATAEDSERGVEAVWDYFTSQGTTITARERAQLREHMYAYAGDMAVRHLFEVVCGLDSLIVGEAEILGQVSRAYKAACRANTTDKFLNVWFQRALHLGKKARHETDINRYSVSVGRIAVELAVAELGGVQDKRVLILGAGEMSELTMKYLVAHNVSVVMVSNRSLDKASLLADRYGFEAHPIANLEPCLQKADVVFSATAAQTYMIDRALVERVMRARPARPLLFVDMAVPRDVDPAVEELAGVSVYNINELRDEADRNRLKRAAAEKAVRQLIETEVADFRRWAHSLEFAPVIAAFRQHAEQIKQARLEVAFERMSGLTASQKKQVRVLATTITDEFVHEPIESLNAQAGSPKSKDYARMLQELFALEPALAGRRDGAEAAGDAGAGNAAGKRGAR</sequence>
<feature type="compositionally biased region" description="Low complexity" evidence="10">
    <location>
        <begin position="435"/>
        <end position="452"/>
    </location>
</feature>
<keyword evidence="4 8" id="KW-0521">NADP</keyword>
<dbReference type="GO" id="GO:0008883">
    <property type="term" value="F:glutamyl-tRNA reductase activity"/>
    <property type="evidence" value="ECO:0007669"/>
    <property type="project" value="UniProtKB-EC"/>
</dbReference>